<accession>A0A9E6ZYD8</accession>
<dbReference type="PANTHER" id="PTHR32027:SF0">
    <property type="entry name" value="CYTOSINE DEAMINASE"/>
    <property type="match status" value="1"/>
</dbReference>
<dbReference type="GO" id="GO:0016814">
    <property type="term" value="F:hydrolase activity, acting on carbon-nitrogen (but not peptide) bonds, in cyclic amidines"/>
    <property type="evidence" value="ECO:0007669"/>
    <property type="project" value="TreeGrafter"/>
</dbReference>
<dbReference type="Proteomes" id="UP000831684">
    <property type="component" value="Chromosome"/>
</dbReference>
<dbReference type="InterPro" id="IPR052349">
    <property type="entry name" value="Metallo-hydrolase_Enzymes"/>
</dbReference>
<dbReference type="PANTHER" id="PTHR32027">
    <property type="entry name" value="CYTOSINE DEAMINASE"/>
    <property type="match status" value="1"/>
</dbReference>
<dbReference type="RefSeq" id="WP_244375699.1">
    <property type="nucleotide sequence ID" value="NZ_CP083239.1"/>
</dbReference>
<name>A0A9E6ZYD8_9HYPH</name>
<evidence type="ECO:0008006" key="3">
    <source>
        <dbReference type="Google" id="ProtNLM"/>
    </source>
</evidence>
<protein>
    <recommendedName>
        <fullName evidence="3">Amidohydrolase-related domain-containing protein</fullName>
    </recommendedName>
</protein>
<dbReference type="KEGG" id="apol:K9D25_12765"/>
<dbReference type="SUPFAM" id="SSF51556">
    <property type="entry name" value="Metallo-dependent hydrolases"/>
    <property type="match status" value="1"/>
</dbReference>
<gene>
    <name evidence="1" type="ORF">K9D25_12765</name>
</gene>
<dbReference type="EMBL" id="CP083239">
    <property type="protein sequence ID" value="UOK69625.1"/>
    <property type="molecule type" value="Genomic_DNA"/>
</dbReference>
<organism evidence="1 2">
    <name type="scientific">Ancylobacter polymorphus</name>
    <dbReference type="NCBI Taxonomy" id="223390"/>
    <lineage>
        <taxon>Bacteria</taxon>
        <taxon>Pseudomonadati</taxon>
        <taxon>Pseudomonadota</taxon>
        <taxon>Alphaproteobacteria</taxon>
        <taxon>Hyphomicrobiales</taxon>
        <taxon>Xanthobacteraceae</taxon>
        <taxon>Ancylobacter</taxon>
    </lineage>
</organism>
<dbReference type="AlphaFoldDB" id="A0A9E6ZYD8"/>
<reference evidence="1" key="1">
    <citation type="submission" date="2021-09" db="EMBL/GenBank/DDBJ databases">
        <title>Network and meta-omics reveal the key degrader and cooperation patterns in an efficient 1,4-dioxane-degrading microbial community.</title>
        <authorList>
            <person name="Dai C."/>
        </authorList>
    </citation>
    <scope>NUCLEOTIDE SEQUENCE</scope>
    <source>
        <strain evidence="1">ZM13</strain>
    </source>
</reference>
<proteinExistence type="predicted"/>
<sequence length="377" mass="42451">MSRVWYEQLRQGVRRGGGMFNAHLHLDRAGTFDDRYLPGTGHRMVEDFHVSLKRKHAMIADLHAGPAFDRDDFFARVEDALAEMVAVDTRRADTMVDVTPNPRVGLKDLGWMQEIKVRWADRIDLRLGAYTPFGFDDADPARWEIFAEGARRADFIGCLPEADDIDDYPSHIGFTEHCRRVLELAQELGKMLHVHTDQRFEAGECGTERLIETIRRHGAPQSPEGEPMVWAVHMVSPSTYDDARFWRLADAMAELNIGLIACPSAALGMRMLRPLQAPTGNCMPRILELLSRGVAVRLGSDNIADICSPSTTPDLVDEAFVLSAALRFYQPEIIARLLCGQRLDASERAFVTEHLRRNDEEIRYALGKKRTAAPGLD</sequence>
<dbReference type="InterPro" id="IPR032466">
    <property type="entry name" value="Metal_Hydrolase"/>
</dbReference>
<evidence type="ECO:0000313" key="1">
    <source>
        <dbReference type="EMBL" id="UOK69625.1"/>
    </source>
</evidence>
<dbReference type="Gene3D" id="3.20.20.140">
    <property type="entry name" value="Metal-dependent hydrolases"/>
    <property type="match status" value="1"/>
</dbReference>
<evidence type="ECO:0000313" key="2">
    <source>
        <dbReference type="Proteomes" id="UP000831684"/>
    </source>
</evidence>